<feature type="region of interest" description="Disordered" evidence="1">
    <location>
        <begin position="45"/>
        <end position="140"/>
    </location>
</feature>
<evidence type="ECO:0000313" key="2">
    <source>
        <dbReference type="EMBL" id="BAD10182.1"/>
    </source>
</evidence>
<feature type="compositionally biased region" description="Gly residues" evidence="1">
    <location>
        <begin position="87"/>
        <end position="101"/>
    </location>
</feature>
<protein>
    <submittedName>
        <fullName evidence="2">Uncharacterized protein</fullName>
    </submittedName>
</protein>
<dbReference type="Proteomes" id="UP000000763">
    <property type="component" value="Chromosome 8"/>
</dbReference>
<proteinExistence type="predicted"/>
<reference evidence="3" key="1">
    <citation type="journal article" date="2005" name="Nature">
        <title>The map-based sequence of the rice genome.</title>
        <authorList>
            <consortium name="International rice genome sequencing project (IRGSP)"/>
            <person name="Matsumoto T."/>
            <person name="Wu J."/>
            <person name="Kanamori H."/>
            <person name="Katayose Y."/>
            <person name="Fujisawa M."/>
            <person name="Namiki N."/>
            <person name="Mizuno H."/>
            <person name="Yamamoto K."/>
            <person name="Antonio B.A."/>
            <person name="Baba T."/>
            <person name="Sakata K."/>
            <person name="Nagamura Y."/>
            <person name="Aoki H."/>
            <person name="Arikawa K."/>
            <person name="Arita K."/>
            <person name="Bito T."/>
            <person name="Chiden Y."/>
            <person name="Fujitsuka N."/>
            <person name="Fukunaka R."/>
            <person name="Hamada M."/>
            <person name="Harada C."/>
            <person name="Hayashi A."/>
            <person name="Hijishita S."/>
            <person name="Honda M."/>
            <person name="Hosokawa S."/>
            <person name="Ichikawa Y."/>
            <person name="Idonuma A."/>
            <person name="Iijima M."/>
            <person name="Ikeda M."/>
            <person name="Ikeno M."/>
            <person name="Ito K."/>
            <person name="Ito S."/>
            <person name="Ito T."/>
            <person name="Ito Y."/>
            <person name="Ito Y."/>
            <person name="Iwabuchi A."/>
            <person name="Kamiya K."/>
            <person name="Karasawa W."/>
            <person name="Kurita K."/>
            <person name="Katagiri S."/>
            <person name="Kikuta A."/>
            <person name="Kobayashi H."/>
            <person name="Kobayashi N."/>
            <person name="Machita K."/>
            <person name="Maehara T."/>
            <person name="Masukawa M."/>
            <person name="Mizubayashi T."/>
            <person name="Mukai Y."/>
            <person name="Nagasaki H."/>
            <person name="Nagata Y."/>
            <person name="Naito S."/>
            <person name="Nakashima M."/>
            <person name="Nakama Y."/>
            <person name="Nakamichi Y."/>
            <person name="Nakamura M."/>
            <person name="Meguro A."/>
            <person name="Negishi M."/>
            <person name="Ohta I."/>
            <person name="Ohta T."/>
            <person name="Okamoto M."/>
            <person name="Ono N."/>
            <person name="Saji S."/>
            <person name="Sakaguchi M."/>
            <person name="Sakai K."/>
            <person name="Shibata M."/>
            <person name="Shimokawa T."/>
            <person name="Song J."/>
            <person name="Takazaki Y."/>
            <person name="Terasawa K."/>
            <person name="Tsugane M."/>
            <person name="Tsuji K."/>
            <person name="Ueda S."/>
            <person name="Waki K."/>
            <person name="Yamagata H."/>
            <person name="Yamamoto M."/>
            <person name="Yamamoto S."/>
            <person name="Yamane H."/>
            <person name="Yoshiki S."/>
            <person name="Yoshihara R."/>
            <person name="Yukawa K."/>
            <person name="Zhong H."/>
            <person name="Yano M."/>
            <person name="Yuan Q."/>
            <person name="Ouyang S."/>
            <person name="Liu J."/>
            <person name="Jones K.M."/>
            <person name="Gansberger K."/>
            <person name="Moffat K."/>
            <person name="Hill J."/>
            <person name="Bera J."/>
            <person name="Fadrosh D."/>
            <person name="Jin S."/>
            <person name="Johri S."/>
            <person name="Kim M."/>
            <person name="Overton L."/>
            <person name="Reardon M."/>
            <person name="Tsitrin T."/>
            <person name="Vuong H."/>
            <person name="Weaver B."/>
            <person name="Ciecko A."/>
            <person name="Tallon L."/>
            <person name="Jackson J."/>
            <person name="Pai G."/>
            <person name="Aken S.V."/>
            <person name="Utterback T."/>
            <person name="Reidmuller S."/>
            <person name="Feldblyum T."/>
            <person name="Hsiao J."/>
            <person name="Zismann V."/>
            <person name="Iobst S."/>
            <person name="de Vazeille A.R."/>
            <person name="Buell C.R."/>
            <person name="Ying K."/>
            <person name="Li Y."/>
            <person name="Lu T."/>
            <person name="Huang Y."/>
            <person name="Zhao Q."/>
            <person name="Feng Q."/>
            <person name="Zhang L."/>
            <person name="Zhu J."/>
            <person name="Weng Q."/>
            <person name="Mu J."/>
            <person name="Lu Y."/>
            <person name="Fan D."/>
            <person name="Liu Y."/>
            <person name="Guan J."/>
            <person name="Zhang Y."/>
            <person name="Yu S."/>
            <person name="Liu X."/>
            <person name="Zhang Y."/>
            <person name="Hong G."/>
            <person name="Han B."/>
            <person name="Choisne N."/>
            <person name="Demange N."/>
            <person name="Orjeda G."/>
            <person name="Samain S."/>
            <person name="Cattolico L."/>
            <person name="Pelletier E."/>
            <person name="Couloux A."/>
            <person name="Segurens B."/>
            <person name="Wincker P."/>
            <person name="D'Hont A."/>
            <person name="Scarpelli C."/>
            <person name="Weissenbach J."/>
            <person name="Salanoubat M."/>
            <person name="Quetier F."/>
            <person name="Yu Y."/>
            <person name="Kim H.R."/>
            <person name="Rambo T."/>
            <person name="Currie J."/>
            <person name="Collura K."/>
            <person name="Luo M."/>
            <person name="Yang T."/>
            <person name="Ammiraju J.S.S."/>
            <person name="Engler F."/>
            <person name="Soderlund C."/>
            <person name="Wing R.A."/>
            <person name="Palmer L.E."/>
            <person name="de la Bastide M."/>
            <person name="Spiegel L."/>
            <person name="Nascimento L."/>
            <person name="Zutavern T."/>
            <person name="O'Shaughnessy A."/>
            <person name="Dike S."/>
            <person name="Dedhia N."/>
            <person name="Preston R."/>
            <person name="Balija V."/>
            <person name="McCombie W.R."/>
            <person name="Chow T."/>
            <person name="Chen H."/>
            <person name="Chung M."/>
            <person name="Chen C."/>
            <person name="Shaw J."/>
            <person name="Wu H."/>
            <person name="Hsiao K."/>
            <person name="Chao Y."/>
            <person name="Chu M."/>
            <person name="Cheng C."/>
            <person name="Hour A."/>
            <person name="Lee P."/>
            <person name="Lin S."/>
            <person name="Lin Y."/>
            <person name="Liou J."/>
            <person name="Liu S."/>
            <person name="Hsing Y."/>
            <person name="Raghuvanshi S."/>
            <person name="Mohanty A."/>
            <person name="Bharti A.K."/>
            <person name="Gaur A."/>
            <person name="Gupta V."/>
            <person name="Kumar D."/>
            <person name="Ravi V."/>
            <person name="Vij S."/>
            <person name="Kapur A."/>
            <person name="Khurana P."/>
            <person name="Khurana P."/>
            <person name="Khurana J.P."/>
            <person name="Tyagi A.K."/>
            <person name="Gaikwad K."/>
            <person name="Singh A."/>
            <person name="Dalal V."/>
            <person name="Srivastava S."/>
            <person name="Dixit A."/>
            <person name="Pal A.K."/>
            <person name="Ghazi I.A."/>
            <person name="Yadav M."/>
            <person name="Pandit A."/>
            <person name="Bhargava A."/>
            <person name="Sureshbabu K."/>
            <person name="Batra K."/>
            <person name="Sharma T.R."/>
            <person name="Mohapatra T."/>
            <person name="Singh N.K."/>
            <person name="Messing J."/>
            <person name="Nelson A.B."/>
            <person name="Fuks G."/>
            <person name="Kavchok S."/>
            <person name="Keizer G."/>
            <person name="Linton E."/>
            <person name="Llaca V."/>
            <person name="Song R."/>
            <person name="Tanyolac B."/>
            <person name="Young S."/>
            <person name="Ho-Il K."/>
            <person name="Hahn J.H."/>
            <person name="Sangsakoo G."/>
            <person name="Vanavichit A."/>
            <person name="de Mattos Luiz.A.T."/>
            <person name="Zimmer P.D."/>
            <person name="Malone G."/>
            <person name="Dellagostin O."/>
            <person name="de Oliveira A.C."/>
            <person name="Bevan M."/>
            <person name="Bancroft I."/>
            <person name="Minx P."/>
            <person name="Cordum H."/>
            <person name="Wilson R."/>
            <person name="Cheng Z."/>
            <person name="Jin W."/>
            <person name="Jiang J."/>
            <person name="Leong S.A."/>
            <person name="Iwama H."/>
            <person name="Gojobori T."/>
            <person name="Itoh T."/>
            <person name="Niimura Y."/>
            <person name="Fujii Y."/>
            <person name="Habara T."/>
            <person name="Sakai H."/>
            <person name="Sato Y."/>
            <person name="Wilson G."/>
            <person name="Kumar K."/>
            <person name="McCouch S."/>
            <person name="Juretic N."/>
            <person name="Hoen D."/>
            <person name="Wright S."/>
            <person name="Bruskiewich R."/>
            <person name="Bureau T."/>
            <person name="Miyao A."/>
            <person name="Hirochika H."/>
            <person name="Nishikawa T."/>
            <person name="Kadowaki K."/>
            <person name="Sugiura M."/>
            <person name="Burr B."/>
            <person name="Sasaki T."/>
        </authorList>
    </citation>
    <scope>NUCLEOTIDE SEQUENCE [LARGE SCALE GENOMIC DNA]</scope>
    <source>
        <strain evidence="3">cv. Nipponbare</strain>
    </source>
</reference>
<evidence type="ECO:0000313" key="3">
    <source>
        <dbReference type="Proteomes" id="UP000000763"/>
    </source>
</evidence>
<name>Q6Z3S2_ORYSJ</name>
<gene>
    <name evidence="2" type="primary">OSJNBa0025J22.32</name>
</gene>
<dbReference type="EMBL" id="AP005245">
    <property type="protein sequence ID" value="BAD10182.1"/>
    <property type="molecule type" value="Genomic_DNA"/>
</dbReference>
<reference evidence="3" key="2">
    <citation type="journal article" date="2008" name="Nucleic Acids Res.">
        <title>The rice annotation project database (RAP-DB): 2008 update.</title>
        <authorList>
            <consortium name="The rice annotation project (RAP)"/>
        </authorList>
    </citation>
    <scope>GENOME REANNOTATION</scope>
    <source>
        <strain evidence="3">cv. Nipponbare</strain>
    </source>
</reference>
<organism evidence="2 3">
    <name type="scientific">Oryza sativa subsp. japonica</name>
    <name type="common">Rice</name>
    <dbReference type="NCBI Taxonomy" id="39947"/>
    <lineage>
        <taxon>Eukaryota</taxon>
        <taxon>Viridiplantae</taxon>
        <taxon>Streptophyta</taxon>
        <taxon>Embryophyta</taxon>
        <taxon>Tracheophyta</taxon>
        <taxon>Spermatophyta</taxon>
        <taxon>Magnoliopsida</taxon>
        <taxon>Liliopsida</taxon>
        <taxon>Poales</taxon>
        <taxon>Poaceae</taxon>
        <taxon>BOP clade</taxon>
        <taxon>Oryzoideae</taxon>
        <taxon>Oryzeae</taxon>
        <taxon>Oryzinae</taxon>
        <taxon>Oryza</taxon>
        <taxon>Oryza sativa</taxon>
    </lineage>
</organism>
<sequence>MTRMGPPKRQCLVVRHTQSSLVGEDVDEFVTAHVPSCMGFDGSRASTHAAHKMQGGSTDPNGPRGVRLKILHGQRPTETNPPNLIRAGGGDDGGCGGGGGSSSPPYPVLGDGLGTGWDGMASPAALAGDGSASPSRVLNG</sequence>
<accession>Q6Z3S2</accession>
<evidence type="ECO:0000256" key="1">
    <source>
        <dbReference type="SAM" id="MobiDB-lite"/>
    </source>
</evidence>
<dbReference type="AlphaFoldDB" id="Q6Z3S2"/>